<evidence type="ECO:0000256" key="2">
    <source>
        <dbReference type="ARBA" id="ARBA00007804"/>
    </source>
</evidence>
<dbReference type="STRING" id="1043002.A0A074XD34"/>
<comment type="subunit">
    <text evidence="11">Component of the NDC80 complex.</text>
</comment>
<evidence type="ECO:0000256" key="11">
    <source>
        <dbReference type="RuleBase" id="RU368011"/>
    </source>
</evidence>
<dbReference type="EMBL" id="KL584984">
    <property type="protein sequence ID" value="KEQ83445.1"/>
    <property type="molecule type" value="Genomic_DNA"/>
</dbReference>
<dbReference type="GO" id="GO:0051301">
    <property type="term" value="P:cell division"/>
    <property type="evidence" value="ECO:0007669"/>
    <property type="project" value="UniProtKB-UniRule"/>
</dbReference>
<keyword evidence="7 12" id="KW-0175">Coiled coil</keyword>
<dbReference type="GO" id="GO:0005815">
    <property type="term" value="C:microtubule organizing center"/>
    <property type="evidence" value="ECO:0007669"/>
    <property type="project" value="UniProtKB-SubCell"/>
</dbReference>
<dbReference type="PANTHER" id="PTHR22142">
    <property type="match status" value="1"/>
</dbReference>
<keyword evidence="14" id="KW-1185">Reference proteome</keyword>
<dbReference type="GO" id="GO:0007059">
    <property type="term" value="P:chromosome segregation"/>
    <property type="evidence" value="ECO:0007669"/>
    <property type="project" value="TreeGrafter"/>
</dbReference>
<evidence type="ECO:0000256" key="6">
    <source>
        <dbReference type="ARBA" id="ARBA00022838"/>
    </source>
</evidence>
<evidence type="ECO:0000256" key="5">
    <source>
        <dbReference type="ARBA" id="ARBA00022776"/>
    </source>
</evidence>
<evidence type="ECO:0000256" key="10">
    <source>
        <dbReference type="ARBA" id="ARBA00023328"/>
    </source>
</evidence>
<keyword evidence="8 11" id="KW-0539">Nucleus</keyword>
<dbReference type="SUPFAM" id="SSF143026">
    <property type="entry name" value="Kinetochore globular domain"/>
    <property type="match status" value="1"/>
</dbReference>
<dbReference type="InterPro" id="IPR013252">
    <property type="entry name" value="Ndc80_Spc24"/>
</dbReference>
<proteinExistence type="inferred from homology"/>
<evidence type="ECO:0000256" key="8">
    <source>
        <dbReference type="ARBA" id="ARBA00023242"/>
    </source>
</evidence>
<dbReference type="Pfam" id="PF08286">
    <property type="entry name" value="Spc24"/>
    <property type="match status" value="1"/>
</dbReference>
<dbReference type="AlphaFoldDB" id="A0A074XD34"/>
<comment type="function">
    <text evidence="11">Acts as a component of the essential kinetochore-associated NDC80 complex, which is required for chromosome segregation and spindle checkpoint activity.</text>
</comment>
<evidence type="ECO:0000256" key="12">
    <source>
        <dbReference type="SAM" id="Coils"/>
    </source>
</evidence>
<accession>A0A074XD34</accession>
<protein>
    <recommendedName>
        <fullName evidence="11">Kinetochore protein Spc24</fullName>
    </recommendedName>
</protein>
<evidence type="ECO:0000256" key="9">
    <source>
        <dbReference type="ARBA" id="ARBA00023306"/>
    </source>
</evidence>
<dbReference type="CDD" id="cd11565">
    <property type="entry name" value="RWD_Spc24"/>
    <property type="match status" value="1"/>
</dbReference>
<evidence type="ECO:0000256" key="3">
    <source>
        <dbReference type="ARBA" id="ARBA00022454"/>
    </source>
</evidence>
<name>A0A074XD34_AURPU</name>
<keyword evidence="4 11" id="KW-0132">Cell division</keyword>
<dbReference type="PANTHER" id="PTHR22142:SF2">
    <property type="entry name" value="KINETOCHORE PROTEIN SPC24"/>
    <property type="match status" value="1"/>
</dbReference>
<comment type="similarity">
    <text evidence="2 11">Belongs to the SPC24 family.</text>
</comment>
<keyword evidence="9 11" id="KW-0131">Cell cycle</keyword>
<dbReference type="RefSeq" id="XP_029759632.1">
    <property type="nucleotide sequence ID" value="XM_029909842.1"/>
</dbReference>
<dbReference type="GO" id="GO:0008017">
    <property type="term" value="F:microtubule binding"/>
    <property type="evidence" value="ECO:0007669"/>
    <property type="project" value="TreeGrafter"/>
</dbReference>
<feature type="coiled-coil region" evidence="12">
    <location>
        <begin position="111"/>
        <end position="138"/>
    </location>
</feature>
<keyword evidence="3 11" id="KW-0158">Chromosome</keyword>
<dbReference type="GO" id="GO:0031262">
    <property type="term" value="C:Ndc80 complex"/>
    <property type="evidence" value="ECO:0007669"/>
    <property type="project" value="TreeGrafter"/>
</dbReference>
<dbReference type="Gene3D" id="3.30.160.430">
    <property type="match status" value="1"/>
</dbReference>
<dbReference type="HOGENOM" id="CLU_091441_1_0_1"/>
<dbReference type="InterPro" id="IPR038066">
    <property type="entry name" value="Spc24_Fungi_globular_sf"/>
</dbReference>
<dbReference type="GeneID" id="40752148"/>
<evidence type="ECO:0000256" key="7">
    <source>
        <dbReference type="ARBA" id="ARBA00023054"/>
    </source>
</evidence>
<evidence type="ECO:0000256" key="4">
    <source>
        <dbReference type="ARBA" id="ARBA00022618"/>
    </source>
</evidence>
<dbReference type="Proteomes" id="UP000030706">
    <property type="component" value="Unassembled WGS sequence"/>
</dbReference>
<evidence type="ECO:0000256" key="1">
    <source>
        <dbReference type="ARBA" id="ARBA00004267"/>
    </source>
</evidence>
<sequence>MVLFDEDPVTLIRQTTRNFHTDSDLQAISRITSSLSTLRSARSLRLNAQQTQLSQLSRKAHHLRTTHDADISRHDPAAHASDILALDTEKFRVAKAANELEIEGEKLGSEVYGLKKQLQRLEEQGDEVESAENKAEDEVVLKLGVYRSLGIDAEQDHNTGDFTRAVIRNTAKGNVNVVNLGSKFDRFFYANHFWNSM</sequence>
<dbReference type="GO" id="GO:0005634">
    <property type="term" value="C:nucleus"/>
    <property type="evidence" value="ECO:0007669"/>
    <property type="project" value="UniProtKB-SubCell"/>
</dbReference>
<keyword evidence="10 11" id="KW-0137">Centromere</keyword>
<keyword evidence="6 11" id="KW-0995">Kinetochore</keyword>
<organism evidence="13 14">
    <name type="scientific">Aureobasidium pullulans EXF-150</name>
    <dbReference type="NCBI Taxonomy" id="1043002"/>
    <lineage>
        <taxon>Eukaryota</taxon>
        <taxon>Fungi</taxon>
        <taxon>Dikarya</taxon>
        <taxon>Ascomycota</taxon>
        <taxon>Pezizomycotina</taxon>
        <taxon>Dothideomycetes</taxon>
        <taxon>Dothideomycetidae</taxon>
        <taxon>Dothideales</taxon>
        <taxon>Saccotheciaceae</taxon>
        <taxon>Aureobasidium</taxon>
    </lineage>
</organism>
<evidence type="ECO:0000313" key="14">
    <source>
        <dbReference type="Proteomes" id="UP000030706"/>
    </source>
</evidence>
<dbReference type="OrthoDB" id="3344830at2759"/>
<reference evidence="13 14" key="1">
    <citation type="journal article" date="2014" name="BMC Genomics">
        <title>Genome sequencing of four Aureobasidium pullulans varieties: biotechnological potential, stress tolerance, and description of new species.</title>
        <authorList>
            <person name="Gostin Ar C."/>
            <person name="Ohm R.A."/>
            <person name="Kogej T."/>
            <person name="Sonjak S."/>
            <person name="Turk M."/>
            <person name="Zajc J."/>
            <person name="Zalar P."/>
            <person name="Grube M."/>
            <person name="Sun H."/>
            <person name="Han J."/>
            <person name="Sharma A."/>
            <person name="Chiniquy J."/>
            <person name="Ngan C.Y."/>
            <person name="Lipzen A."/>
            <person name="Barry K."/>
            <person name="Grigoriev I.V."/>
            <person name="Gunde-Cimerman N."/>
        </authorList>
    </citation>
    <scope>NUCLEOTIDE SEQUENCE [LARGE SCALE GENOMIC DNA]</scope>
    <source>
        <strain evidence="13 14">EXF-150</strain>
    </source>
</reference>
<gene>
    <name evidence="13" type="ORF">M438DRAFT_406392</name>
</gene>
<comment type="subcellular location">
    <subcellularLocation>
        <location evidence="1">Cytoplasm</location>
        <location evidence="1">Cytoskeleton</location>
        <location evidence="1">Microtubule organizing center</location>
    </subcellularLocation>
    <subcellularLocation>
        <location evidence="11">Nucleus</location>
    </subcellularLocation>
    <subcellularLocation>
        <location evidence="11">Chromosome</location>
        <location evidence="11">Centromere</location>
        <location evidence="11">Kinetochore</location>
    </subcellularLocation>
</comment>
<evidence type="ECO:0000313" key="13">
    <source>
        <dbReference type="EMBL" id="KEQ83445.1"/>
    </source>
</evidence>
<keyword evidence="5 11" id="KW-0498">Mitosis</keyword>